<reference evidence="1" key="1">
    <citation type="submission" date="2023-04" db="EMBL/GenBank/DDBJ databases">
        <title>Draft Genome sequencing of Naganishia species isolated from polar environments using Oxford Nanopore Technology.</title>
        <authorList>
            <person name="Leo P."/>
            <person name="Venkateswaran K."/>
        </authorList>
    </citation>
    <scope>NUCLEOTIDE SEQUENCE</scope>
    <source>
        <strain evidence="1">MNA-CCFEE 5261</strain>
    </source>
</reference>
<accession>A0ACC2W1E9</accession>
<comment type="caution">
    <text evidence="1">The sequence shown here is derived from an EMBL/GenBank/DDBJ whole genome shotgun (WGS) entry which is preliminary data.</text>
</comment>
<dbReference type="Proteomes" id="UP001241377">
    <property type="component" value="Unassembled WGS sequence"/>
</dbReference>
<protein>
    <submittedName>
        <fullName evidence="1">Uncharacterized protein</fullName>
    </submittedName>
</protein>
<name>A0ACC2W1E9_9TREE</name>
<evidence type="ECO:0000313" key="2">
    <source>
        <dbReference type="Proteomes" id="UP001241377"/>
    </source>
</evidence>
<evidence type="ECO:0000313" key="1">
    <source>
        <dbReference type="EMBL" id="KAJ9105564.1"/>
    </source>
</evidence>
<proteinExistence type="predicted"/>
<sequence>MASQPPSVPPNNGSQPPPAQPQPHPPLAHHPQSGSLTPQSMAAQQQQQIVAERPLNVRDALSYLDQVKVQFSDQPDVYNRFLDVMKEFKGQTIDTPGVIDRVSTLFHSHPALIQGFNTFLPPGYRIECYTSTDPADVHYARETGGLGIGQEGVMMISVTTPSGTVNQRPGGFAKAERDRLERMAEGERVKREEDRKLGIVGPAQADTPRDRPVVKDERDQYPPSATSADAQHQQQQRDTHHRERERDVGRDHREHAREREMALLGGHPVAHGVAPPPPPPPHGMRREQDRSASGFADRPSGASESAPIQDPRYPPSGTSGGNTSAPAAPGHHATYHAHSGPMLPAQGPAGPPHPHGLSAGHTPHESRAGTPASRTGQQPARIQGSANVDSQREQVPGLAAAAAASGNPAHLLASGINAVSGAQSARAGSTGGGGGGEMHHNPHASIGPPPGPQGGPPPHHTHHAHQQRMGLGQPPQGMREHPSAGMMPGGPPQGVMGGQMSAQHQQQQQVVQQQQQQQQQAQAQAAVAAAAQGDRPPGPMVEFNHAIAFVNKIKNRFSGDPDTYKQFLEILQTYQKETKDIQEVYAQVTDLFQGAPDLLDEFSQFLPTADGSQPQQGGLFGDFFGGGPPPPGPPGGGGMSSVIGGGGGSGGLGPSSGLGLTHGGTAGMPIGGAPGMEKTGKRGAGAASGKGQEKEAAGGQGAGKKRRLADKDGKGTRSKKAKAGRNESPPMEMDSAQQAGGMTSGLQAHSSVHNTALANLDEVVFFERVKKQIDDRPTYHEFLKLLNLYTNDLIDAKILVERAMLFLGEDSDLAQDFKMLLRLNRGGPATYGIPANPPTGMISLDPLGVAENLPMLERPKVDLNGQRASGPSYRKLPKSEVNLSCAGRDPMCWEVLNDEWVSHPTWASEDAVPSAAHKRNAYEEALHKTEEERHEYDYHVEANVRTIALLEPIAARLREMDPVERETFRLKAGLGGQSKSIYQRILKKIYGREQGLQVIQALHEKPAMAVPIVLNRLKQKDDEWKKAQREWNKVWREVDAKNFYKSLDHQGIVFKANDKKAISQKTMIAEVEALRKEQTQKRIASGDHSFAAQERGQYKFTVDDVECLQDSLKLVFSYLDRVTSHTAAERDRVEAFLRSFIPLFFQFTGVDFDAAFADMAVNGRDDDESEDGSETQSNADDDDTRSASGKRANRKNASDLRTKLLRQVVEAGGSASERVRANSATPGLDTASTVGDDSDVAMADVAGGIESAGLDIKDHDDHDDHDDPIVQGEKTWVDVDGPSVLAQAERVRIPRRYTFFANNQFFCMFRLLQMLYSRLKVFKDISASHKDPVGAPFQPVNPVAVKLGLSDPAAAPFLESHANPVVHFYAHLLDQCEKLFDNEVDAATFEETIRYMYGTKAYPTFTLDKVIASFIKHVISIINDNKSQDLVELLKTDRDARVTSTKQQIAYRMAAEGVLSADENMYKLDWMPTSHKLRISLLAKDDPTVDDLQTAEQKWEAYIDSYALAHPTEGLRHRVDPPFMQRTLQEEDEEEVAKQIAHTGMGVKISLGTYRMFFVDAQEAADASRGKEVRDEAIKTLQELANKHAGVDVPMAV</sequence>
<dbReference type="EMBL" id="JASBWR010000034">
    <property type="protein sequence ID" value="KAJ9105564.1"/>
    <property type="molecule type" value="Genomic_DNA"/>
</dbReference>
<organism evidence="1 2">
    <name type="scientific">Naganishia cerealis</name>
    <dbReference type="NCBI Taxonomy" id="610337"/>
    <lineage>
        <taxon>Eukaryota</taxon>
        <taxon>Fungi</taxon>
        <taxon>Dikarya</taxon>
        <taxon>Basidiomycota</taxon>
        <taxon>Agaricomycotina</taxon>
        <taxon>Tremellomycetes</taxon>
        <taxon>Filobasidiales</taxon>
        <taxon>Filobasidiaceae</taxon>
        <taxon>Naganishia</taxon>
    </lineage>
</organism>
<keyword evidence="2" id="KW-1185">Reference proteome</keyword>
<gene>
    <name evidence="1" type="ORF">QFC19_003546</name>
</gene>